<reference evidence="3" key="1">
    <citation type="journal article" date="2019" name="Int. J. Syst. Evol. Microbiol.">
        <title>The Global Catalogue of Microorganisms (GCM) 10K type strain sequencing project: providing services to taxonomists for standard genome sequencing and annotation.</title>
        <authorList>
            <consortium name="The Broad Institute Genomics Platform"/>
            <consortium name="The Broad Institute Genome Sequencing Center for Infectious Disease"/>
            <person name="Wu L."/>
            <person name="Ma J."/>
        </authorList>
    </citation>
    <scope>NUCLEOTIDE SEQUENCE [LARGE SCALE GENOMIC DNA]</scope>
    <source>
        <strain evidence="3">JCM 13023</strain>
    </source>
</reference>
<evidence type="ECO:0000313" key="2">
    <source>
        <dbReference type="EMBL" id="GAA1251884.1"/>
    </source>
</evidence>
<keyword evidence="1" id="KW-1133">Transmembrane helix</keyword>
<dbReference type="EMBL" id="BAAALN010000019">
    <property type="protein sequence ID" value="GAA1251884.1"/>
    <property type="molecule type" value="Genomic_DNA"/>
</dbReference>
<protein>
    <submittedName>
        <fullName evidence="2">Membrane protein</fullName>
    </submittedName>
</protein>
<name>A0ABP4H6C4_9PSEU</name>
<evidence type="ECO:0000256" key="1">
    <source>
        <dbReference type="SAM" id="Phobius"/>
    </source>
</evidence>
<dbReference type="RefSeq" id="WP_253865289.1">
    <property type="nucleotide sequence ID" value="NZ_BAAALN010000019.1"/>
</dbReference>
<keyword evidence="1" id="KW-0472">Membrane</keyword>
<keyword evidence="1" id="KW-0812">Transmembrane</keyword>
<evidence type="ECO:0000313" key="3">
    <source>
        <dbReference type="Proteomes" id="UP001500653"/>
    </source>
</evidence>
<comment type="caution">
    <text evidence="2">The sequence shown here is derived from an EMBL/GenBank/DDBJ whole genome shotgun (WGS) entry which is preliminary data.</text>
</comment>
<dbReference type="PANTHER" id="PTHR40078">
    <property type="entry name" value="INTEGRAL MEMBRANE PROTEIN-RELATED"/>
    <property type="match status" value="1"/>
</dbReference>
<feature type="transmembrane region" description="Helical" evidence="1">
    <location>
        <begin position="25"/>
        <end position="44"/>
    </location>
</feature>
<feature type="transmembrane region" description="Helical" evidence="1">
    <location>
        <begin position="114"/>
        <end position="137"/>
    </location>
</feature>
<proteinExistence type="predicted"/>
<feature type="transmembrane region" description="Helical" evidence="1">
    <location>
        <begin position="56"/>
        <end position="80"/>
    </location>
</feature>
<gene>
    <name evidence="2" type="ORF">GCM10009676_43410</name>
</gene>
<organism evidence="2 3">
    <name type="scientific">Prauserella halophila</name>
    <dbReference type="NCBI Taxonomy" id="185641"/>
    <lineage>
        <taxon>Bacteria</taxon>
        <taxon>Bacillati</taxon>
        <taxon>Actinomycetota</taxon>
        <taxon>Actinomycetes</taxon>
        <taxon>Pseudonocardiales</taxon>
        <taxon>Pseudonocardiaceae</taxon>
        <taxon>Prauserella</taxon>
    </lineage>
</organism>
<dbReference type="InterPro" id="IPR038750">
    <property type="entry name" value="YczE/YyaS-like"/>
</dbReference>
<dbReference type="PANTHER" id="PTHR40078:SF1">
    <property type="entry name" value="INTEGRAL MEMBRANE PROTEIN"/>
    <property type="match status" value="1"/>
</dbReference>
<keyword evidence="3" id="KW-1185">Reference proteome</keyword>
<feature type="transmembrane region" description="Helical" evidence="1">
    <location>
        <begin position="87"/>
        <end position="108"/>
    </location>
</feature>
<dbReference type="Proteomes" id="UP001500653">
    <property type="component" value="Unassembled WGS sequence"/>
</dbReference>
<dbReference type="Pfam" id="PF19700">
    <property type="entry name" value="DUF6198"/>
    <property type="match status" value="1"/>
</dbReference>
<accession>A0ABP4H6C4</accession>
<sequence>MATTTQFELHPVTVRHNPARRLTQLVTGLVLFGTSMAMMSRSLLGLNPWDVLHEGLMHRTGLTFGTVTVVTAVTVLLLWIPLRQRPGIGTIANVVLVAVSVDLVRWVLPPQEHLAVQIPLLLGGIALNGLATAMYVGARLGPGPRDGLFTGLTARTGLSVRLVRTVLEVCVLAAGWLLGGTAGVGTVLFALSIGPLVQLFLPRVVWRPHPPT</sequence>